<reference evidence="2" key="1">
    <citation type="submission" date="2017-04" db="EMBL/GenBank/DDBJ databases">
        <title>Genome evolution of the luminous symbionts of deep sea anglerfish.</title>
        <authorList>
            <person name="Hendry T.A."/>
        </authorList>
    </citation>
    <scope>NUCLEOTIDE SEQUENCE [LARGE SCALE GENOMIC DNA]</scope>
</reference>
<dbReference type="AlphaFoldDB" id="A0A2A5T0D0"/>
<evidence type="ECO:0008006" key="3">
    <source>
        <dbReference type="Google" id="ProtNLM"/>
    </source>
</evidence>
<keyword evidence="2" id="KW-1185">Reference proteome</keyword>
<gene>
    <name evidence="1" type="ORF">BTN49_2788</name>
</gene>
<dbReference type="Proteomes" id="UP000219020">
    <property type="component" value="Unassembled WGS sequence"/>
</dbReference>
<accession>A0A2A5T0D0</accession>
<comment type="caution">
    <text evidence="1">The sequence shown here is derived from an EMBL/GenBank/DDBJ whole genome shotgun (WGS) entry which is preliminary data.</text>
</comment>
<sequence length="50" mass="5679">MFYSRPFQFNLATPKLILCNYNAQVGKSTTNMKAMNKVIRLGIAVLQQTN</sequence>
<dbReference type="GeneID" id="66953061"/>
<proteinExistence type="predicted"/>
<organism evidence="1 2">
    <name type="scientific">Candidatus Enterovibrio escicola</name>
    <dbReference type="NCBI Taxonomy" id="1927127"/>
    <lineage>
        <taxon>Bacteria</taxon>
        <taxon>Pseudomonadati</taxon>
        <taxon>Pseudomonadota</taxon>
        <taxon>Gammaproteobacteria</taxon>
        <taxon>Vibrionales</taxon>
        <taxon>Vibrionaceae</taxon>
        <taxon>Enterovibrio</taxon>
    </lineage>
</organism>
<dbReference type="RefSeq" id="WP_158523737.1">
    <property type="nucleotide sequence ID" value="NZ_CAWOZE010000002.1"/>
</dbReference>
<evidence type="ECO:0000313" key="2">
    <source>
        <dbReference type="Proteomes" id="UP000219020"/>
    </source>
</evidence>
<name>A0A2A5T0D0_9GAMM</name>
<dbReference type="EMBL" id="NBYY01000032">
    <property type="protein sequence ID" value="PCS21627.1"/>
    <property type="molecule type" value="Genomic_DNA"/>
</dbReference>
<evidence type="ECO:0000313" key="1">
    <source>
        <dbReference type="EMBL" id="PCS21627.1"/>
    </source>
</evidence>
<protein>
    <recommendedName>
        <fullName evidence="3">Mobile element protein</fullName>
    </recommendedName>
</protein>